<protein>
    <submittedName>
        <fullName evidence="2">Uncharacterized protein</fullName>
    </submittedName>
</protein>
<gene>
    <name evidence="2" type="ORF">METZ01_LOCUS318116</name>
</gene>
<evidence type="ECO:0000313" key="2">
    <source>
        <dbReference type="EMBL" id="SVC65262.1"/>
    </source>
</evidence>
<feature type="region of interest" description="Disordered" evidence="1">
    <location>
        <begin position="1"/>
        <end position="30"/>
    </location>
</feature>
<dbReference type="AlphaFoldDB" id="A0A382NZZ7"/>
<evidence type="ECO:0000256" key="1">
    <source>
        <dbReference type="SAM" id="MobiDB-lite"/>
    </source>
</evidence>
<reference evidence="2" key="1">
    <citation type="submission" date="2018-05" db="EMBL/GenBank/DDBJ databases">
        <authorList>
            <person name="Lanie J.A."/>
            <person name="Ng W.-L."/>
            <person name="Kazmierczak K.M."/>
            <person name="Andrzejewski T.M."/>
            <person name="Davidsen T.M."/>
            <person name="Wayne K.J."/>
            <person name="Tettelin H."/>
            <person name="Glass J.I."/>
            <person name="Rusch D."/>
            <person name="Podicherti R."/>
            <person name="Tsui H.-C.T."/>
            <person name="Winkler M.E."/>
        </authorList>
    </citation>
    <scope>NUCLEOTIDE SEQUENCE</scope>
</reference>
<organism evidence="2">
    <name type="scientific">marine metagenome</name>
    <dbReference type="NCBI Taxonomy" id="408172"/>
    <lineage>
        <taxon>unclassified sequences</taxon>
        <taxon>metagenomes</taxon>
        <taxon>ecological metagenomes</taxon>
    </lineage>
</organism>
<name>A0A382NZZ7_9ZZZZ</name>
<accession>A0A382NZZ7</accession>
<dbReference type="EMBL" id="UINC01103120">
    <property type="protein sequence ID" value="SVC65262.1"/>
    <property type="molecule type" value="Genomic_DNA"/>
</dbReference>
<proteinExistence type="predicted"/>
<sequence length="117" mass="13038">MPEAKKSIKKAPVGRPFVKNDPRINRSGRRLGSRNKFTHAFVDAMLVDFEQYGESVIAEVRQKDPATYIRVATALLPSRSEAEIEVTDNSNDHVEKIDWDVITGGLLATVTTVDDPK</sequence>